<evidence type="ECO:0000313" key="3">
    <source>
        <dbReference type="Proteomes" id="UP000267096"/>
    </source>
</evidence>
<evidence type="ECO:0000313" key="2">
    <source>
        <dbReference type="EMBL" id="VDK60687.1"/>
    </source>
</evidence>
<keyword evidence="1" id="KW-0472">Membrane</keyword>
<dbReference type="EMBL" id="UYRR01034270">
    <property type="protein sequence ID" value="VDK60687.1"/>
    <property type="molecule type" value="Genomic_DNA"/>
</dbReference>
<feature type="transmembrane region" description="Helical" evidence="1">
    <location>
        <begin position="7"/>
        <end position="26"/>
    </location>
</feature>
<evidence type="ECO:0000313" key="4">
    <source>
        <dbReference type="WBParaSite" id="ASIM_0001815501-mRNA-1"/>
    </source>
</evidence>
<reference evidence="4" key="1">
    <citation type="submission" date="2017-02" db="UniProtKB">
        <authorList>
            <consortium name="WormBaseParasite"/>
        </authorList>
    </citation>
    <scope>IDENTIFICATION</scope>
</reference>
<keyword evidence="1" id="KW-0812">Transmembrane</keyword>
<dbReference type="Proteomes" id="UP000267096">
    <property type="component" value="Unassembled WGS sequence"/>
</dbReference>
<dbReference type="AlphaFoldDB" id="A0A0M3KB09"/>
<reference evidence="2 3" key="2">
    <citation type="submission" date="2018-11" db="EMBL/GenBank/DDBJ databases">
        <authorList>
            <consortium name="Pathogen Informatics"/>
        </authorList>
    </citation>
    <scope>NUCLEOTIDE SEQUENCE [LARGE SCALE GENOMIC DNA]</scope>
</reference>
<proteinExistence type="predicted"/>
<keyword evidence="3" id="KW-1185">Reference proteome</keyword>
<gene>
    <name evidence="2" type="ORF">ASIM_LOCUS17557</name>
</gene>
<keyword evidence="1" id="KW-1133">Transmembrane helix</keyword>
<protein>
    <submittedName>
        <fullName evidence="2 4">Uncharacterized protein</fullName>
    </submittedName>
</protein>
<accession>A0A0M3KB09</accession>
<organism evidence="4">
    <name type="scientific">Anisakis simplex</name>
    <name type="common">Herring worm</name>
    <dbReference type="NCBI Taxonomy" id="6269"/>
    <lineage>
        <taxon>Eukaryota</taxon>
        <taxon>Metazoa</taxon>
        <taxon>Ecdysozoa</taxon>
        <taxon>Nematoda</taxon>
        <taxon>Chromadorea</taxon>
        <taxon>Rhabditida</taxon>
        <taxon>Spirurina</taxon>
        <taxon>Ascaridomorpha</taxon>
        <taxon>Ascaridoidea</taxon>
        <taxon>Anisakidae</taxon>
        <taxon>Anisakis</taxon>
        <taxon>Anisakis simplex complex</taxon>
    </lineage>
</organism>
<evidence type="ECO:0000256" key="1">
    <source>
        <dbReference type="SAM" id="Phobius"/>
    </source>
</evidence>
<name>A0A0M3KB09_ANISI</name>
<dbReference type="WBParaSite" id="ASIM_0001815501-mRNA-1">
    <property type="protein sequence ID" value="ASIM_0001815501-mRNA-1"/>
    <property type="gene ID" value="ASIM_0001815501"/>
</dbReference>
<sequence>MVTVRMCSVVVLVTARITVLIVLAMITQTVTS</sequence>